<protein>
    <submittedName>
        <fullName evidence="2">(northern house mosquito) hypothetical protein</fullName>
    </submittedName>
</protein>
<sequence length="128" mass="15000">MFVFFLNQQFSKQFSDSTPDIASKNPSPAGSRRRRRQVHTQKSAGSNHRCRTTFRSFGTRPNLSRRRFSNPDRSTCPGDRDESHSEECSHIRRFAEGGSKSRWLKREKVSFSDLKTDFQELQSYWMSD</sequence>
<name>A0A8D8C2P7_CULPI</name>
<feature type="region of interest" description="Disordered" evidence="1">
    <location>
        <begin position="15"/>
        <end position="87"/>
    </location>
</feature>
<dbReference type="AlphaFoldDB" id="A0A8D8C2P7"/>
<evidence type="ECO:0000256" key="1">
    <source>
        <dbReference type="SAM" id="MobiDB-lite"/>
    </source>
</evidence>
<reference evidence="2" key="1">
    <citation type="submission" date="2021-05" db="EMBL/GenBank/DDBJ databases">
        <authorList>
            <person name="Alioto T."/>
            <person name="Alioto T."/>
            <person name="Gomez Garrido J."/>
        </authorList>
    </citation>
    <scope>NUCLEOTIDE SEQUENCE</scope>
</reference>
<proteinExistence type="predicted"/>
<feature type="compositionally biased region" description="Polar residues" evidence="1">
    <location>
        <begin position="15"/>
        <end position="28"/>
    </location>
</feature>
<feature type="compositionally biased region" description="Polar residues" evidence="1">
    <location>
        <begin position="53"/>
        <end position="62"/>
    </location>
</feature>
<dbReference type="EMBL" id="HBUE01103835">
    <property type="protein sequence ID" value="CAG6486413.1"/>
    <property type="molecule type" value="Transcribed_RNA"/>
</dbReference>
<accession>A0A8D8C2P7</accession>
<organism evidence="2">
    <name type="scientific">Culex pipiens</name>
    <name type="common">House mosquito</name>
    <dbReference type="NCBI Taxonomy" id="7175"/>
    <lineage>
        <taxon>Eukaryota</taxon>
        <taxon>Metazoa</taxon>
        <taxon>Ecdysozoa</taxon>
        <taxon>Arthropoda</taxon>
        <taxon>Hexapoda</taxon>
        <taxon>Insecta</taxon>
        <taxon>Pterygota</taxon>
        <taxon>Neoptera</taxon>
        <taxon>Endopterygota</taxon>
        <taxon>Diptera</taxon>
        <taxon>Nematocera</taxon>
        <taxon>Culicoidea</taxon>
        <taxon>Culicidae</taxon>
        <taxon>Culicinae</taxon>
        <taxon>Culicini</taxon>
        <taxon>Culex</taxon>
        <taxon>Culex</taxon>
    </lineage>
</organism>
<evidence type="ECO:0000313" key="2">
    <source>
        <dbReference type="EMBL" id="CAG6486413.1"/>
    </source>
</evidence>
<feature type="compositionally biased region" description="Basic and acidic residues" evidence="1">
    <location>
        <begin position="78"/>
        <end position="87"/>
    </location>
</feature>